<evidence type="ECO:0000313" key="6">
    <source>
        <dbReference type="EMBL" id="TCD59845.1"/>
    </source>
</evidence>
<reference evidence="6 7" key="1">
    <citation type="submission" date="2018-11" db="EMBL/GenBank/DDBJ databases">
        <title>Genome assembly of Steccherinum ochraceum LE-BIN_3174, the white-rot fungus of the Steccherinaceae family (The Residual Polyporoid clade, Polyporales, Basidiomycota).</title>
        <authorList>
            <person name="Fedorova T.V."/>
            <person name="Glazunova O.A."/>
            <person name="Landesman E.O."/>
            <person name="Moiseenko K.V."/>
            <person name="Psurtseva N.V."/>
            <person name="Savinova O.S."/>
            <person name="Shakhova N.V."/>
            <person name="Tyazhelova T.V."/>
            <person name="Vasina D.V."/>
        </authorList>
    </citation>
    <scope>NUCLEOTIDE SEQUENCE [LARGE SCALE GENOMIC DNA]</scope>
    <source>
        <strain evidence="6 7">LE-BIN_3174</strain>
    </source>
</reference>
<evidence type="ECO:0000259" key="5">
    <source>
        <dbReference type="PROSITE" id="PS50865"/>
    </source>
</evidence>
<gene>
    <name evidence="6" type="ORF">EIP91_011328</name>
</gene>
<proteinExistence type="predicted"/>
<protein>
    <recommendedName>
        <fullName evidence="5">MYND-type domain-containing protein</fullName>
    </recommendedName>
</protein>
<feature type="domain" description="MYND-type" evidence="5">
    <location>
        <begin position="323"/>
        <end position="377"/>
    </location>
</feature>
<organism evidence="6 7">
    <name type="scientific">Steccherinum ochraceum</name>
    <dbReference type="NCBI Taxonomy" id="92696"/>
    <lineage>
        <taxon>Eukaryota</taxon>
        <taxon>Fungi</taxon>
        <taxon>Dikarya</taxon>
        <taxon>Basidiomycota</taxon>
        <taxon>Agaricomycotina</taxon>
        <taxon>Agaricomycetes</taxon>
        <taxon>Polyporales</taxon>
        <taxon>Steccherinaceae</taxon>
        <taxon>Steccherinum</taxon>
    </lineage>
</organism>
<dbReference type="PROSITE" id="PS50865">
    <property type="entry name" value="ZF_MYND_2"/>
    <property type="match status" value="1"/>
</dbReference>
<evidence type="ECO:0000313" key="7">
    <source>
        <dbReference type="Proteomes" id="UP000292702"/>
    </source>
</evidence>
<dbReference type="SUPFAM" id="SSF144232">
    <property type="entry name" value="HIT/MYND zinc finger-like"/>
    <property type="match status" value="1"/>
</dbReference>
<dbReference type="AlphaFoldDB" id="A0A4R0R506"/>
<keyword evidence="2 4" id="KW-0863">Zinc-finger</keyword>
<dbReference type="GO" id="GO:0008270">
    <property type="term" value="F:zinc ion binding"/>
    <property type="evidence" value="ECO:0007669"/>
    <property type="project" value="UniProtKB-KW"/>
</dbReference>
<keyword evidence="7" id="KW-1185">Reference proteome</keyword>
<evidence type="ECO:0000256" key="1">
    <source>
        <dbReference type="ARBA" id="ARBA00022723"/>
    </source>
</evidence>
<keyword evidence="1" id="KW-0479">Metal-binding</keyword>
<dbReference type="Gene3D" id="6.10.140.2220">
    <property type="match status" value="1"/>
</dbReference>
<sequence length="559" mass="64108">MPPIEIPVLGHRIGRRDVWACRIDMRARCAHCAGWKAIGDSGGQPVVEKLGSQHCRQLGLPGHVNDCLSYQHTQWANPENSEFLKDFVEWRARYLDLARLVAFCLTGNPRTDPYSLEGQDMVITLAYRPLDRDVSCLRMRLPVKDISVGPSLGLLRRNSLGQRMNRSEGAAGRYWIKLVVQCAPDAAEGFHVPQDHMNHPTFWPVEIDVLHLMVFRRRLDAHQRTMWPKLMLKIDPSHHFSTNHLLRRFSTPAFCSPSYSPLHSLAPGLSNKAPDPEIKYLVSALPCGLQVQKGMPPYPFPVLGRSITRRDVWASRIDMRPRCDSCEGWKTTGDPTTGDPSRAPKVKKLGLCPNCLITTYCSKKCQENAMLTHVHHCMSYQRQVKLNPACYDFMKDFLEWRTRYIDLVRLVCFCLTGDPRTDPYSIRGQDIVITMSYRSLDRPVSSLRMRLPVHDISVRPSFGLLRRQKDRARGGEFRKDLPAKMAGRYFIKFIVRCKPGDAATSLVPQDHVNEPVFWMVEIERAHLEVVKRDINAHQQTMWPKLMLKMCGRYKDMPTD</sequence>
<evidence type="ECO:0000256" key="4">
    <source>
        <dbReference type="PROSITE-ProRule" id="PRU00134"/>
    </source>
</evidence>
<name>A0A4R0R506_9APHY</name>
<evidence type="ECO:0000256" key="3">
    <source>
        <dbReference type="ARBA" id="ARBA00022833"/>
    </source>
</evidence>
<dbReference type="Pfam" id="PF01753">
    <property type="entry name" value="zf-MYND"/>
    <property type="match status" value="1"/>
</dbReference>
<keyword evidence="3" id="KW-0862">Zinc</keyword>
<dbReference type="EMBL" id="RWJN01000721">
    <property type="protein sequence ID" value="TCD59845.1"/>
    <property type="molecule type" value="Genomic_DNA"/>
</dbReference>
<dbReference type="InterPro" id="IPR002893">
    <property type="entry name" value="Znf_MYND"/>
</dbReference>
<comment type="caution">
    <text evidence="6">The sequence shown here is derived from an EMBL/GenBank/DDBJ whole genome shotgun (WGS) entry which is preliminary data.</text>
</comment>
<dbReference type="Proteomes" id="UP000292702">
    <property type="component" value="Unassembled WGS sequence"/>
</dbReference>
<evidence type="ECO:0000256" key="2">
    <source>
        <dbReference type="ARBA" id="ARBA00022771"/>
    </source>
</evidence>
<accession>A0A4R0R506</accession>